<dbReference type="SUPFAM" id="SSF109604">
    <property type="entry name" value="HD-domain/PDEase-like"/>
    <property type="match status" value="1"/>
</dbReference>
<dbReference type="GO" id="GO:0000160">
    <property type="term" value="P:phosphorelay signal transduction system"/>
    <property type="evidence" value="ECO:0007669"/>
    <property type="project" value="InterPro"/>
</dbReference>
<dbReference type="Gene3D" id="3.40.50.2300">
    <property type="match status" value="1"/>
</dbReference>
<dbReference type="PROSITE" id="PS51832">
    <property type="entry name" value="HD_GYP"/>
    <property type="match status" value="1"/>
</dbReference>
<keyword evidence="1" id="KW-0175">Coiled coil</keyword>
<organism evidence="4">
    <name type="scientific">bioreactor metagenome</name>
    <dbReference type="NCBI Taxonomy" id="1076179"/>
    <lineage>
        <taxon>unclassified sequences</taxon>
        <taxon>metagenomes</taxon>
        <taxon>ecological metagenomes</taxon>
    </lineage>
</organism>
<dbReference type="InterPro" id="IPR001789">
    <property type="entry name" value="Sig_transdc_resp-reg_receiver"/>
</dbReference>
<feature type="domain" description="Response regulatory" evidence="2">
    <location>
        <begin position="1"/>
        <end position="93"/>
    </location>
</feature>
<evidence type="ECO:0000259" key="2">
    <source>
        <dbReference type="PROSITE" id="PS50110"/>
    </source>
</evidence>
<dbReference type="InterPro" id="IPR011006">
    <property type="entry name" value="CheY-like_superfamily"/>
</dbReference>
<dbReference type="InterPro" id="IPR003607">
    <property type="entry name" value="HD/PDEase_dom"/>
</dbReference>
<dbReference type="InterPro" id="IPR037522">
    <property type="entry name" value="HD_GYP_dom"/>
</dbReference>
<dbReference type="PROSITE" id="PS50110">
    <property type="entry name" value="RESPONSE_REGULATORY"/>
    <property type="match status" value="1"/>
</dbReference>
<dbReference type="SUPFAM" id="SSF52172">
    <property type="entry name" value="CheY-like"/>
    <property type="match status" value="1"/>
</dbReference>
<dbReference type="SMART" id="SM00448">
    <property type="entry name" value="REC"/>
    <property type="match status" value="1"/>
</dbReference>
<gene>
    <name evidence="4" type="ORF">SDC9_69066</name>
</gene>
<dbReference type="Pfam" id="PF00072">
    <property type="entry name" value="Response_reg"/>
    <property type="match status" value="1"/>
</dbReference>
<sequence length="333" mass="37893">MLVAYDGVETLERIEQNPDIDVLILDINMPRMNGFEVLEHLKSEPEHKNIAVLILTNFDEIDNEMRGLDLGAVDYIRKPLNIRSLRKRVELQIKLKNARDELAQQNAMLEKRVAERTRESVLTRDVTIHALVSLLEVRNIESSNHTKRTQLMMRALCNHLRAKPPYDILLTESYSTELFDTTPLHDIGKVGIPDHILLKPGKLTPEEFEIMKKHTTYGADALRCMGKESDSLSFIRTAAEIAGTHHEKFDGSGYPAGMKGKEIPFSGRLMAIIDVYDALVNKRVYKPAFSYKEAKEIMLAERGRHFDPELLDAFFEIESEVMAIADSFGQQTA</sequence>
<protein>
    <submittedName>
        <fullName evidence="4">Putative cyclic di-GMP phosphodiesterase</fullName>
        <ecNumber evidence="4">3.1.4.-</ecNumber>
    </submittedName>
</protein>
<evidence type="ECO:0000313" key="4">
    <source>
        <dbReference type="EMBL" id="MPM22609.1"/>
    </source>
</evidence>
<dbReference type="GO" id="GO:0016787">
    <property type="term" value="F:hydrolase activity"/>
    <property type="evidence" value="ECO:0007669"/>
    <property type="project" value="UniProtKB-KW"/>
</dbReference>
<proteinExistence type="predicted"/>
<evidence type="ECO:0000259" key="3">
    <source>
        <dbReference type="PROSITE" id="PS51832"/>
    </source>
</evidence>
<dbReference type="AlphaFoldDB" id="A0A644Y2M9"/>
<dbReference type="PANTHER" id="PTHR45228">
    <property type="entry name" value="CYCLIC DI-GMP PHOSPHODIESTERASE TM_0186-RELATED"/>
    <property type="match status" value="1"/>
</dbReference>
<accession>A0A644Y2M9</accession>
<dbReference type="Gene3D" id="1.10.3210.10">
    <property type="entry name" value="Hypothetical protein af1432"/>
    <property type="match status" value="1"/>
</dbReference>
<name>A0A644Y2M9_9ZZZZ</name>
<comment type="caution">
    <text evidence="4">The sequence shown here is derived from an EMBL/GenBank/DDBJ whole genome shotgun (WGS) entry which is preliminary data.</text>
</comment>
<evidence type="ECO:0000256" key="1">
    <source>
        <dbReference type="SAM" id="Coils"/>
    </source>
</evidence>
<dbReference type="InterPro" id="IPR052020">
    <property type="entry name" value="Cyclic_di-GMP/3'3'-cGAMP_PDE"/>
</dbReference>
<dbReference type="CDD" id="cd00077">
    <property type="entry name" value="HDc"/>
    <property type="match status" value="1"/>
</dbReference>
<feature type="coiled-coil region" evidence="1">
    <location>
        <begin position="88"/>
        <end position="119"/>
    </location>
</feature>
<reference evidence="4" key="1">
    <citation type="submission" date="2019-08" db="EMBL/GenBank/DDBJ databases">
        <authorList>
            <person name="Kucharzyk K."/>
            <person name="Murdoch R.W."/>
            <person name="Higgins S."/>
            <person name="Loffler F."/>
        </authorList>
    </citation>
    <scope>NUCLEOTIDE SEQUENCE</scope>
</reference>
<keyword evidence="4" id="KW-0378">Hydrolase</keyword>
<dbReference type="PANTHER" id="PTHR45228:SF5">
    <property type="entry name" value="CYCLIC DI-GMP PHOSPHODIESTERASE VC_1348-RELATED"/>
    <property type="match status" value="1"/>
</dbReference>
<feature type="domain" description="HD-GYP" evidence="3">
    <location>
        <begin position="120"/>
        <end position="330"/>
    </location>
</feature>
<dbReference type="EMBL" id="VSSQ01003844">
    <property type="protein sequence ID" value="MPM22609.1"/>
    <property type="molecule type" value="Genomic_DNA"/>
</dbReference>
<dbReference type="EC" id="3.1.4.-" evidence="4"/>
<dbReference type="Pfam" id="PF13487">
    <property type="entry name" value="HD_5"/>
    <property type="match status" value="1"/>
</dbReference>